<dbReference type="AlphaFoldDB" id="A0A2P2NNU6"/>
<name>A0A2P2NNU6_RHIMU</name>
<organism evidence="1">
    <name type="scientific">Rhizophora mucronata</name>
    <name type="common">Asiatic mangrove</name>
    <dbReference type="NCBI Taxonomy" id="61149"/>
    <lineage>
        <taxon>Eukaryota</taxon>
        <taxon>Viridiplantae</taxon>
        <taxon>Streptophyta</taxon>
        <taxon>Embryophyta</taxon>
        <taxon>Tracheophyta</taxon>
        <taxon>Spermatophyta</taxon>
        <taxon>Magnoliopsida</taxon>
        <taxon>eudicotyledons</taxon>
        <taxon>Gunneridae</taxon>
        <taxon>Pentapetalae</taxon>
        <taxon>rosids</taxon>
        <taxon>fabids</taxon>
        <taxon>Malpighiales</taxon>
        <taxon>Rhizophoraceae</taxon>
        <taxon>Rhizophora</taxon>
    </lineage>
</organism>
<dbReference type="EMBL" id="GGEC01063669">
    <property type="protein sequence ID" value="MBX44153.1"/>
    <property type="molecule type" value="Transcribed_RNA"/>
</dbReference>
<reference evidence="1" key="1">
    <citation type="submission" date="2018-02" db="EMBL/GenBank/DDBJ databases">
        <title>Rhizophora mucronata_Transcriptome.</title>
        <authorList>
            <person name="Meera S.P."/>
            <person name="Sreeshan A."/>
            <person name="Augustine A."/>
        </authorList>
    </citation>
    <scope>NUCLEOTIDE SEQUENCE</scope>
    <source>
        <tissue evidence="1">Leaf</tissue>
    </source>
</reference>
<sequence>MMRSCVPSLSFEVVIVSIVNFRGTNKNLSPMDSAKGWTPERFSVTRNMGCNSSPVLAQPNQA</sequence>
<protein>
    <submittedName>
        <fullName evidence="1">Uncharacterized protein</fullName>
    </submittedName>
</protein>
<accession>A0A2P2NNU6</accession>
<proteinExistence type="predicted"/>
<evidence type="ECO:0000313" key="1">
    <source>
        <dbReference type="EMBL" id="MBX44153.1"/>
    </source>
</evidence>